<feature type="domain" description="PDZ" evidence="2">
    <location>
        <begin position="1152"/>
        <end position="1239"/>
    </location>
</feature>
<feature type="compositionally biased region" description="Basic and acidic residues" evidence="1">
    <location>
        <begin position="416"/>
        <end position="437"/>
    </location>
</feature>
<dbReference type="Pfam" id="PF15737">
    <property type="entry name" value="DUF4685"/>
    <property type="match status" value="1"/>
</dbReference>
<dbReference type="GO" id="GO:0007163">
    <property type="term" value="P:establishment or maintenance of cell polarity"/>
    <property type="evidence" value="ECO:0007669"/>
    <property type="project" value="TreeGrafter"/>
</dbReference>
<gene>
    <name evidence="3" type="primary">LOC115549646</name>
</gene>
<protein>
    <submittedName>
        <fullName evidence="3">Uncharacterized LOC115549646</fullName>
    </submittedName>
</protein>
<reference evidence="3" key="2">
    <citation type="submission" date="2025-09" db="UniProtKB">
        <authorList>
            <consortium name="Ensembl"/>
        </authorList>
    </citation>
    <scope>IDENTIFICATION</scope>
</reference>
<feature type="compositionally biased region" description="Pro residues" evidence="1">
    <location>
        <begin position="698"/>
        <end position="716"/>
    </location>
</feature>
<feature type="compositionally biased region" description="Basic and acidic residues" evidence="1">
    <location>
        <begin position="494"/>
        <end position="509"/>
    </location>
</feature>
<feature type="compositionally biased region" description="Polar residues" evidence="1">
    <location>
        <begin position="89"/>
        <end position="100"/>
    </location>
</feature>
<evidence type="ECO:0000313" key="3">
    <source>
        <dbReference type="Ensembl" id="ENSGMOP00000041374.1"/>
    </source>
</evidence>
<dbReference type="InterPro" id="IPR032756">
    <property type="entry name" value="DUF4685"/>
</dbReference>
<dbReference type="RefSeq" id="XP_030220826.1">
    <property type="nucleotide sequence ID" value="XM_030364966.1"/>
</dbReference>
<feature type="region of interest" description="Disordered" evidence="1">
    <location>
        <begin position="762"/>
        <end position="808"/>
    </location>
</feature>
<dbReference type="GeneTree" id="ENSGT00390000013003"/>
<proteinExistence type="predicted"/>
<accession>A0A8C5B634</accession>
<organism evidence="3 4">
    <name type="scientific">Gadus morhua</name>
    <name type="common">Atlantic cod</name>
    <dbReference type="NCBI Taxonomy" id="8049"/>
    <lineage>
        <taxon>Eukaryota</taxon>
        <taxon>Metazoa</taxon>
        <taxon>Chordata</taxon>
        <taxon>Craniata</taxon>
        <taxon>Vertebrata</taxon>
        <taxon>Euteleostomi</taxon>
        <taxon>Actinopterygii</taxon>
        <taxon>Neopterygii</taxon>
        <taxon>Teleostei</taxon>
        <taxon>Neoteleostei</taxon>
        <taxon>Acanthomorphata</taxon>
        <taxon>Zeiogadaria</taxon>
        <taxon>Gadariae</taxon>
        <taxon>Gadiformes</taxon>
        <taxon>Gadoidei</taxon>
        <taxon>Gadidae</taxon>
        <taxon>Gadus</taxon>
    </lineage>
</organism>
<feature type="compositionally biased region" description="Basic residues" evidence="1">
    <location>
        <begin position="404"/>
        <end position="415"/>
    </location>
</feature>
<dbReference type="GO" id="GO:0007098">
    <property type="term" value="P:centrosome cycle"/>
    <property type="evidence" value="ECO:0007669"/>
    <property type="project" value="TreeGrafter"/>
</dbReference>
<dbReference type="SUPFAM" id="SSF50156">
    <property type="entry name" value="PDZ domain-like"/>
    <property type="match status" value="1"/>
</dbReference>
<feature type="region of interest" description="Disordered" evidence="1">
    <location>
        <begin position="830"/>
        <end position="912"/>
    </location>
</feature>
<dbReference type="SMART" id="SM00228">
    <property type="entry name" value="PDZ"/>
    <property type="match status" value="1"/>
</dbReference>
<dbReference type="AlphaFoldDB" id="A0A8C5B634"/>
<dbReference type="GeneID" id="115549646"/>
<feature type="compositionally biased region" description="Low complexity" evidence="1">
    <location>
        <begin position="1038"/>
        <end position="1059"/>
    </location>
</feature>
<dbReference type="GO" id="GO:0005938">
    <property type="term" value="C:cell cortex"/>
    <property type="evidence" value="ECO:0007669"/>
    <property type="project" value="TreeGrafter"/>
</dbReference>
<evidence type="ECO:0000256" key="1">
    <source>
        <dbReference type="SAM" id="MobiDB-lite"/>
    </source>
</evidence>
<feature type="compositionally biased region" description="Basic and acidic residues" evidence="1">
    <location>
        <begin position="584"/>
        <end position="607"/>
    </location>
</feature>
<reference evidence="3" key="1">
    <citation type="submission" date="2025-08" db="UniProtKB">
        <authorList>
            <consortium name="Ensembl"/>
        </authorList>
    </citation>
    <scope>IDENTIFICATION</scope>
</reference>
<feature type="compositionally biased region" description="Low complexity" evidence="1">
    <location>
        <begin position="616"/>
        <end position="629"/>
    </location>
</feature>
<feature type="compositionally biased region" description="Low complexity" evidence="1">
    <location>
        <begin position="863"/>
        <end position="876"/>
    </location>
</feature>
<dbReference type="Pfam" id="PF00595">
    <property type="entry name" value="PDZ"/>
    <property type="match status" value="1"/>
</dbReference>
<name>A0A8C5B634_GADMO</name>
<feature type="region of interest" description="Disordered" evidence="1">
    <location>
        <begin position="687"/>
        <end position="749"/>
    </location>
</feature>
<dbReference type="InterPro" id="IPR001478">
    <property type="entry name" value="PDZ"/>
</dbReference>
<dbReference type="PANTHER" id="PTHR14102:SF15">
    <property type="entry name" value="KIAA1614 ORTHOLOG"/>
    <property type="match status" value="1"/>
</dbReference>
<feature type="region of interest" description="Disordered" evidence="1">
    <location>
        <begin position="486"/>
        <end position="553"/>
    </location>
</feature>
<dbReference type="OMA" id="QRGRPGM"/>
<dbReference type="GO" id="GO:0005634">
    <property type="term" value="C:nucleus"/>
    <property type="evidence" value="ECO:0007669"/>
    <property type="project" value="TreeGrafter"/>
</dbReference>
<dbReference type="Gene3D" id="2.30.42.10">
    <property type="match status" value="1"/>
</dbReference>
<dbReference type="Ensembl" id="ENSGMOT00000068708.1">
    <property type="protein sequence ID" value="ENSGMOP00000041374.1"/>
    <property type="gene ID" value="ENSGMOG00000031113.1"/>
</dbReference>
<feature type="compositionally biased region" description="Polar residues" evidence="1">
    <location>
        <begin position="638"/>
        <end position="652"/>
    </location>
</feature>
<feature type="region of interest" description="Disordered" evidence="1">
    <location>
        <begin position="929"/>
        <end position="958"/>
    </location>
</feature>
<dbReference type="GO" id="GO:0060341">
    <property type="term" value="P:regulation of cellular localization"/>
    <property type="evidence" value="ECO:0007669"/>
    <property type="project" value="TreeGrafter"/>
</dbReference>
<dbReference type="GO" id="GO:0016324">
    <property type="term" value="C:apical plasma membrane"/>
    <property type="evidence" value="ECO:0007669"/>
    <property type="project" value="TreeGrafter"/>
</dbReference>
<evidence type="ECO:0000259" key="2">
    <source>
        <dbReference type="PROSITE" id="PS50106"/>
    </source>
</evidence>
<feature type="region of interest" description="Disordered" evidence="1">
    <location>
        <begin position="177"/>
        <end position="270"/>
    </location>
</feature>
<feature type="compositionally biased region" description="Low complexity" evidence="1">
    <location>
        <begin position="384"/>
        <end position="403"/>
    </location>
</feature>
<feature type="region of interest" description="Disordered" evidence="1">
    <location>
        <begin position="1024"/>
        <end position="1066"/>
    </location>
</feature>
<dbReference type="InterPro" id="IPR051741">
    <property type="entry name" value="PAR6_homolog"/>
</dbReference>
<dbReference type="RefSeq" id="XP_030220827.1">
    <property type="nucleotide sequence ID" value="XM_030364967.1"/>
</dbReference>
<dbReference type="OrthoDB" id="10058001at2759"/>
<sequence length="1255" mass="132836">MEKEELVDKIQNQSVPIIFPPPHGINKNWSFLSAPSLEPFPSFPPPPLSFSSACTSLPTTSAAHVLQTKVKTVTQRKQRGREKFREPTNTDVQAKQDQTGQLQWQVSLKPGVPAKGAELSGPWSVSGSGMLDFLSGVDSKRDAVPEGQGVRVRLEIHSPPAGAQRRLSVGSQPGVMGKVAETERSEAPPVLPRGLGEGASLESLLSDNRPRSRKHEPLTPPPLPVLSVSPSSSCASPATLNAPSSSSSSSSTPPPPAPSSSSPRHWAPPKGFWRVVRPETLLLNGLGTHDSPAALGAPSRDPGQKTEATGGPTTGGPTSGAEPQRRSKPAGGEAACHGRGVAVAAAASDSDADPLKFKHSDSLECYWDQLEQKQVVAGGRVRTSSLDSVSSLSSSSQSEAKPRAGGRSKVRRRRSSREEREQGGRESGGHSEAEGKGAYESLENDSDSTALTQDIEPNSSLLFMLPDDLPLSPRHEQAKVLLERARLKARCNHTKGDRPPRRAHSDQRGSAKQLELPANPPTQKPQRQQQPQQQQQQRVIQAREEAPSTPPAPVSLLIQEEPQVSCLAEQGARPRRNGSSPTRVRFEDESQRDAQSRYLDRVRERGRSGNHRSKAGKAAANSADSAGSSPDRGRGHRSASTPASQWRQEEVSITSAAGGVTTTTTTTVIKEIIVVVKKCEACGSTVREHPAGASDTLWPPPPSPPPPPPEPEPEPQQSPVVPAEEPRGKGVSRAGPPGKQEASARPKQPLTVTFAGAFILGENKEGDGGWSSSGFGKLRRRSLKGQSRLEAGNGPYGASWVHRRNSNPRNRTLARRAVSFAPGSPVDLELRVCEAPGGPGEPQGPPLPIKSALKSSSKNRGLAAAQSQGAASQAGAEGCGPQSADPLETAEARREGPPPQGGPGAGSLVPCIRPSSLKYSSARIGPDLPPADLWDVTPDGPGMSQGGDPGCEGRPSPRCMALSRAEDLRAELLRAEHLKAEAQWDAFVDTPSPRKVAAERDGRSKLSLRRFFSSIGLNSVGKLVKGRRSSSMEQLSLPADPRGAPGSPSPSPTRRLPAPGRLQRTPSLQSLHSTVLPLAQLRKASSVQSLEKRTERSTTLAEVQIPYGLAPSPASPQVELRRGLSVEEVPVTSRTVRPVGKVAQASPDGTLLLELTRPPNEPFGFLISRGKGRANTGVYIEKVGSSVAGVDGPYAGLLGVGDEILQVNGEPVAGLTLDQVTRLMTRGESTACLRVMPCRRGGPPLKPKPTAGHAP</sequence>
<dbReference type="InterPro" id="IPR036034">
    <property type="entry name" value="PDZ_sf"/>
</dbReference>
<feature type="compositionally biased region" description="Low complexity" evidence="1">
    <location>
        <begin position="225"/>
        <end position="251"/>
    </location>
</feature>
<dbReference type="PROSITE" id="PS50106">
    <property type="entry name" value="PDZ"/>
    <property type="match status" value="1"/>
</dbReference>
<keyword evidence="4" id="KW-1185">Reference proteome</keyword>
<dbReference type="PANTHER" id="PTHR14102">
    <property type="entry name" value="PAR-6-RELATED"/>
    <property type="match status" value="1"/>
</dbReference>
<feature type="compositionally biased region" description="Low complexity" evidence="1">
    <location>
        <begin position="524"/>
        <end position="537"/>
    </location>
</feature>
<feature type="region of interest" description="Disordered" evidence="1">
    <location>
        <begin position="76"/>
        <end position="100"/>
    </location>
</feature>
<feature type="region of interest" description="Disordered" evidence="1">
    <location>
        <begin position="284"/>
        <end position="357"/>
    </location>
</feature>
<evidence type="ECO:0000313" key="4">
    <source>
        <dbReference type="Proteomes" id="UP000694546"/>
    </source>
</evidence>
<dbReference type="Proteomes" id="UP000694546">
    <property type="component" value="Chromosome 8"/>
</dbReference>
<feature type="region of interest" description="Disordered" evidence="1">
    <location>
        <begin position="376"/>
        <end position="455"/>
    </location>
</feature>
<feature type="region of interest" description="Disordered" evidence="1">
    <location>
        <begin position="567"/>
        <end position="652"/>
    </location>
</feature>